<dbReference type="AlphaFoldDB" id="M1PHT2"/>
<dbReference type="HOGENOM" id="CLU_176134_0_0_7"/>
<dbReference type="Proteomes" id="UP000011721">
    <property type="component" value="Chromosome"/>
</dbReference>
<sequence length="88" mass="10440">MKNEHDTREGYCKMLGHFLTFEYCRTANKGIPCSKVLDCWFEHFPIQEFISENYSATEQEKIFEPPKPKILSLAEILEQAQQRLKKKE</sequence>
<name>M1PHT2_DESSD</name>
<dbReference type="EMBL" id="CP003985">
    <property type="protein sequence ID" value="AGF79160.1"/>
    <property type="molecule type" value="Genomic_DNA"/>
</dbReference>
<protein>
    <submittedName>
        <fullName evidence="1">Uncharacterized protein</fullName>
    </submittedName>
</protein>
<dbReference type="eggNOG" id="ENOG5033A3B">
    <property type="taxonomic scope" value="Bacteria"/>
</dbReference>
<evidence type="ECO:0000313" key="2">
    <source>
        <dbReference type="Proteomes" id="UP000011721"/>
    </source>
</evidence>
<proteinExistence type="predicted"/>
<dbReference type="OrthoDB" id="5421967at2"/>
<dbReference type="RefSeq" id="WP_015404846.1">
    <property type="nucleotide sequence ID" value="NC_020304.1"/>
</dbReference>
<gene>
    <name evidence="1" type="ordered locus">UWK_02624</name>
</gene>
<evidence type="ECO:0000313" key="1">
    <source>
        <dbReference type="EMBL" id="AGF79160.1"/>
    </source>
</evidence>
<keyword evidence="2" id="KW-1185">Reference proteome</keyword>
<organism evidence="1 2">
    <name type="scientific">Desulfocapsa sulfexigens (strain DSM 10523 / SB164P1)</name>
    <dbReference type="NCBI Taxonomy" id="1167006"/>
    <lineage>
        <taxon>Bacteria</taxon>
        <taxon>Pseudomonadati</taxon>
        <taxon>Thermodesulfobacteriota</taxon>
        <taxon>Desulfobulbia</taxon>
        <taxon>Desulfobulbales</taxon>
        <taxon>Desulfocapsaceae</taxon>
        <taxon>Desulfocapsa</taxon>
    </lineage>
</organism>
<reference evidence="2" key="1">
    <citation type="journal article" date="2013" name="Stand. Genomic Sci.">
        <title>Complete genome sequence of Desulfocapsa sulfexigens, a marine deltaproteobacterium specialized in disproportionating inorganic sulfur compounds.</title>
        <authorList>
            <person name="Finster K.W."/>
            <person name="Kjeldsen K.U."/>
            <person name="Kube M."/>
            <person name="Reinhardt R."/>
            <person name="Mussmann M."/>
            <person name="Amann R."/>
            <person name="Schreiber L."/>
        </authorList>
    </citation>
    <scope>NUCLEOTIDE SEQUENCE [LARGE SCALE GENOMIC DNA]</scope>
    <source>
        <strain evidence="2">DSM 10523 / SB164P1</strain>
    </source>
</reference>
<dbReference type="KEGG" id="dsf:UWK_02624"/>
<accession>M1PHT2</accession>